<keyword evidence="3" id="KW-1185">Reference proteome</keyword>
<reference evidence="2 3" key="1">
    <citation type="submission" date="2020-03" db="EMBL/GenBank/DDBJ databases">
        <title>Draft Genome Sequence of Cudoniella acicularis.</title>
        <authorList>
            <person name="Buettner E."/>
            <person name="Kellner H."/>
        </authorList>
    </citation>
    <scope>NUCLEOTIDE SEQUENCE [LARGE SCALE GENOMIC DNA]</scope>
    <source>
        <strain evidence="2 3">DSM 108380</strain>
    </source>
</reference>
<evidence type="ECO:0000313" key="2">
    <source>
        <dbReference type="EMBL" id="KAF4630856.1"/>
    </source>
</evidence>
<dbReference type="Proteomes" id="UP000566819">
    <property type="component" value="Unassembled WGS sequence"/>
</dbReference>
<dbReference type="OrthoDB" id="194358at2759"/>
<dbReference type="AlphaFoldDB" id="A0A8H4RKF0"/>
<protein>
    <submittedName>
        <fullName evidence="2">Uncharacterized protein</fullName>
    </submittedName>
</protein>
<feature type="compositionally biased region" description="Basic residues" evidence="1">
    <location>
        <begin position="447"/>
        <end position="456"/>
    </location>
</feature>
<organism evidence="2 3">
    <name type="scientific">Cudoniella acicularis</name>
    <dbReference type="NCBI Taxonomy" id="354080"/>
    <lineage>
        <taxon>Eukaryota</taxon>
        <taxon>Fungi</taxon>
        <taxon>Dikarya</taxon>
        <taxon>Ascomycota</taxon>
        <taxon>Pezizomycotina</taxon>
        <taxon>Leotiomycetes</taxon>
        <taxon>Helotiales</taxon>
        <taxon>Tricladiaceae</taxon>
        <taxon>Cudoniella</taxon>
    </lineage>
</organism>
<proteinExistence type="predicted"/>
<feature type="region of interest" description="Disordered" evidence="1">
    <location>
        <begin position="431"/>
        <end position="456"/>
    </location>
</feature>
<accession>A0A8H4RKF0</accession>
<dbReference type="EMBL" id="JAAMPI010000503">
    <property type="protein sequence ID" value="KAF4630856.1"/>
    <property type="molecule type" value="Genomic_DNA"/>
</dbReference>
<sequence length="456" mass="53345">MFCFFTDNVRKFRPIVRRLALWLDLGQPSTLPKSTRLKVLIVTKRGEGLGDDELDLRDFKRMLSEETTIDVSEQFLDIRLLSLTARKNNLLNKARYRELFEHLLNFSDQVREARFNTQTLFSAYHFIAFFDYALDHVAETLVEPFNFIATSRIENPVFGSDKSILEYSSITAIGARIGVVASTIKPELFLFTNYNRLGDRKYKNREKYGVLLGDTLYKIYIYSTGSSVDSQEDSDSFYRKELDGLKEDLKVRRKRRRGEYFRFNVEFNGREPRLDDLNKIPGIKILAREVMLHSKQLDRLAYYIITELFVFELDPETIPRRENSRYSYTGYILCCHRAGTPAFKVLLSRLIRSSAKFLLRGRTLSGSIRDRLSLIRDGNFRKRVYFDVASKQDLVSLYLREGSSESYNISGSLFSVAWLIGAQELRRPFSRRDSVKRKRKENEKGLPKKRPRILTY</sequence>
<name>A0A8H4RKF0_9HELO</name>
<evidence type="ECO:0000313" key="3">
    <source>
        <dbReference type="Proteomes" id="UP000566819"/>
    </source>
</evidence>
<comment type="caution">
    <text evidence="2">The sequence shown here is derived from an EMBL/GenBank/DDBJ whole genome shotgun (WGS) entry which is preliminary data.</text>
</comment>
<gene>
    <name evidence="2" type="ORF">G7Y89_g7277</name>
</gene>
<evidence type="ECO:0000256" key="1">
    <source>
        <dbReference type="SAM" id="MobiDB-lite"/>
    </source>
</evidence>